<feature type="compositionally biased region" description="Polar residues" evidence="1">
    <location>
        <begin position="355"/>
        <end position="364"/>
    </location>
</feature>
<dbReference type="InterPro" id="IPR021864">
    <property type="entry name" value="DUF3475"/>
</dbReference>
<dbReference type="PANTHER" id="PTHR31371">
    <property type="entry name" value="BNAC09G50660D PROTEIN"/>
    <property type="match status" value="1"/>
</dbReference>
<organism evidence="4 5">
    <name type="scientific">Salix udensis</name>
    <dbReference type="NCBI Taxonomy" id="889485"/>
    <lineage>
        <taxon>Eukaryota</taxon>
        <taxon>Viridiplantae</taxon>
        <taxon>Streptophyta</taxon>
        <taxon>Embryophyta</taxon>
        <taxon>Tracheophyta</taxon>
        <taxon>Spermatophyta</taxon>
        <taxon>Magnoliopsida</taxon>
        <taxon>eudicotyledons</taxon>
        <taxon>Gunneridae</taxon>
        <taxon>Pentapetalae</taxon>
        <taxon>rosids</taxon>
        <taxon>fabids</taxon>
        <taxon>Malpighiales</taxon>
        <taxon>Salicaceae</taxon>
        <taxon>Saliceae</taxon>
        <taxon>Salix</taxon>
    </lineage>
</organism>
<feature type="domain" description="DUF668" evidence="2">
    <location>
        <begin position="397"/>
        <end position="486"/>
    </location>
</feature>
<dbReference type="GO" id="GO:0045927">
    <property type="term" value="P:positive regulation of growth"/>
    <property type="evidence" value="ECO:0007669"/>
    <property type="project" value="InterPro"/>
</dbReference>
<evidence type="ECO:0000313" key="4">
    <source>
        <dbReference type="EMBL" id="KAJ6430191.1"/>
    </source>
</evidence>
<evidence type="ECO:0000256" key="1">
    <source>
        <dbReference type="SAM" id="MobiDB-lite"/>
    </source>
</evidence>
<evidence type="ECO:0000259" key="2">
    <source>
        <dbReference type="Pfam" id="PF05003"/>
    </source>
</evidence>
<dbReference type="InterPro" id="IPR007700">
    <property type="entry name" value="DUF668"/>
</dbReference>
<dbReference type="Proteomes" id="UP001162972">
    <property type="component" value="Chromosome 8"/>
</dbReference>
<dbReference type="EMBL" id="JAPFFJ010000004">
    <property type="protein sequence ID" value="KAJ6430191.1"/>
    <property type="molecule type" value="Genomic_DNA"/>
</dbReference>
<keyword evidence="5" id="KW-1185">Reference proteome</keyword>
<dbReference type="PANTHER" id="PTHR31371:SF2">
    <property type="entry name" value="PLANT_PROTEIN (DUF668)"/>
    <property type="match status" value="1"/>
</dbReference>
<name>A0AAD6KUZ3_9ROSI</name>
<evidence type="ECO:0000313" key="5">
    <source>
        <dbReference type="Proteomes" id="UP001162972"/>
    </source>
</evidence>
<feature type="region of interest" description="Disordered" evidence="1">
    <location>
        <begin position="347"/>
        <end position="381"/>
    </location>
</feature>
<gene>
    <name evidence="4" type="ORF">OIU84_021574</name>
</gene>
<sequence length="567" mass="63788">MVAEAWILKMGNQVANVLSKTVHLHKSLTDSEISKLKNEILKYEGVKSLVSNDESYLIQLALAEKLDDLNRVANIVSRLGKKGFEHVYADIISGVIDVKELGFLVKDMEGMVKKMERYVNATSNLYSELEVLNELEQATKKFQQNQHEESQRAFEQKLMWQKQDVRHLKEVSLWNQTCDKVVELLARTVCTIYARISVVFGESKLQKKGLGAAEGGCSSPPMKEECGEVSGHIGDLLSSQRVSGPLRRAVIKRSSDGCQSGPTERAMMERRETHIKPQIASRKGEADLLFRNEDIVFPCGTSPGRLFLDCLSLSSSASKFDDDDDSCVVVDEGQRSQISRCYSVGNGGLKREHPSPSSCSNPGVSFSEDQRNPSSGAMNNARFGPKSRLMVYAPPSTIGGSALALHYANVIIVIQKLLRYPHLVGEEARDDLYQMLPTSLRMSLRINLKSYVKNLAIYDAPLAHDWKDTLDGILRWLAPLAHNMIRWQSERNFEQHQIVKRTNVLLLQTLYFADRGKTEAAICELLVGLNYICRYEHQQNALLDCASSFDFEDCRQWQLQCRASFVD</sequence>
<feature type="domain" description="DUF3475" evidence="3">
    <location>
        <begin position="14"/>
        <end position="65"/>
    </location>
</feature>
<accession>A0AAD6KUZ3</accession>
<dbReference type="AlphaFoldDB" id="A0AAD6KUZ3"/>
<dbReference type="Pfam" id="PF11961">
    <property type="entry name" value="DUF3475"/>
    <property type="match status" value="1"/>
</dbReference>
<dbReference type="Pfam" id="PF05003">
    <property type="entry name" value="DUF668"/>
    <property type="match status" value="1"/>
</dbReference>
<reference evidence="4 5" key="1">
    <citation type="journal article" date="2023" name="Int. J. Mol. Sci.">
        <title>De Novo Assembly and Annotation of 11 Diverse Shrub Willow (Salix) Genomes Reveals Novel Gene Organization in Sex-Linked Regions.</title>
        <authorList>
            <person name="Hyden B."/>
            <person name="Feng K."/>
            <person name="Yates T.B."/>
            <person name="Jawdy S."/>
            <person name="Cereghino C."/>
            <person name="Smart L.B."/>
            <person name="Muchero W."/>
        </authorList>
    </citation>
    <scope>NUCLEOTIDE SEQUENCE [LARGE SCALE GENOMIC DNA]</scope>
    <source>
        <tissue evidence="4">Shoot tip</tissue>
    </source>
</reference>
<proteinExistence type="predicted"/>
<comment type="caution">
    <text evidence="4">The sequence shown here is derived from an EMBL/GenBank/DDBJ whole genome shotgun (WGS) entry which is preliminary data.</text>
</comment>
<evidence type="ECO:0000259" key="3">
    <source>
        <dbReference type="Pfam" id="PF11961"/>
    </source>
</evidence>
<protein>
    <submittedName>
        <fullName evidence="4">Uncharacterized protein</fullName>
    </submittedName>
</protein>